<keyword evidence="2" id="KW-1133">Transmembrane helix</keyword>
<comment type="similarity">
    <text evidence="1">Belongs to the sodium:galactoside symporter (TC 2.A.2) family.</text>
</comment>
<feature type="transmembrane region" description="Helical" evidence="2">
    <location>
        <begin position="36"/>
        <end position="54"/>
    </location>
</feature>
<dbReference type="Pfam" id="PF13347">
    <property type="entry name" value="MFS_2"/>
    <property type="match status" value="1"/>
</dbReference>
<gene>
    <name evidence="3" type="ORF">JHX87_02820</name>
</gene>
<evidence type="ECO:0000313" key="4">
    <source>
        <dbReference type="Proteomes" id="UP001219349"/>
    </source>
</evidence>
<dbReference type="NCBIfam" id="TIGR00792">
    <property type="entry name" value="gph"/>
    <property type="match status" value="1"/>
</dbReference>
<feature type="transmembrane region" description="Helical" evidence="2">
    <location>
        <begin position="60"/>
        <end position="78"/>
    </location>
</feature>
<protein>
    <submittedName>
        <fullName evidence="3">MFS transporter</fullName>
    </submittedName>
</protein>
<keyword evidence="2" id="KW-0472">Membrane</keyword>
<feature type="transmembrane region" description="Helical" evidence="2">
    <location>
        <begin position="435"/>
        <end position="453"/>
    </location>
</feature>
<dbReference type="Proteomes" id="UP001219349">
    <property type="component" value="Chromosome"/>
</dbReference>
<dbReference type="EMBL" id="CP067136">
    <property type="protein sequence ID" value="WCR07783.1"/>
    <property type="molecule type" value="Genomic_DNA"/>
</dbReference>
<evidence type="ECO:0000313" key="3">
    <source>
        <dbReference type="EMBL" id="WCR07783.1"/>
    </source>
</evidence>
<feature type="transmembrane region" description="Helical" evidence="2">
    <location>
        <begin position="320"/>
        <end position="338"/>
    </location>
</feature>
<proteinExistence type="inferred from homology"/>
<dbReference type="InterPro" id="IPR036259">
    <property type="entry name" value="MFS_trans_sf"/>
</dbReference>
<dbReference type="Gene3D" id="1.20.1250.20">
    <property type="entry name" value="MFS general substrate transporter like domains"/>
    <property type="match status" value="2"/>
</dbReference>
<feature type="transmembrane region" description="Helical" evidence="2">
    <location>
        <begin position="99"/>
        <end position="115"/>
    </location>
</feature>
<reference evidence="3 4" key="1">
    <citation type="submission" date="2021-01" db="EMBL/GenBank/DDBJ databases">
        <title>Biogeographic distribution of Paracoccus.</title>
        <authorList>
            <person name="Hollensteiner J."/>
            <person name="Leineberger J."/>
            <person name="Brinkhoff T."/>
            <person name="Daniel R."/>
        </authorList>
    </citation>
    <scope>NUCLEOTIDE SEQUENCE [LARGE SCALE GENOMIC DNA]</scope>
    <source>
        <strain evidence="3 4">KCTC 22803</strain>
    </source>
</reference>
<dbReference type="PANTHER" id="PTHR11328">
    <property type="entry name" value="MAJOR FACILITATOR SUPERFAMILY DOMAIN-CONTAINING PROTEIN"/>
    <property type="match status" value="1"/>
</dbReference>
<feature type="transmembrane region" description="Helical" evidence="2">
    <location>
        <begin position="285"/>
        <end position="308"/>
    </location>
</feature>
<feature type="transmembrane region" description="Helical" evidence="2">
    <location>
        <begin position="127"/>
        <end position="155"/>
    </location>
</feature>
<accession>A0ABY7SLA7</accession>
<feature type="transmembrane region" description="Helical" evidence="2">
    <location>
        <begin position="167"/>
        <end position="187"/>
    </location>
</feature>
<feature type="transmembrane region" description="Helical" evidence="2">
    <location>
        <begin position="350"/>
        <end position="372"/>
    </location>
</feature>
<feature type="transmembrane region" description="Helical" evidence="2">
    <location>
        <begin position="393"/>
        <end position="415"/>
    </location>
</feature>
<dbReference type="CDD" id="cd17332">
    <property type="entry name" value="MFS_MelB_like"/>
    <property type="match status" value="1"/>
</dbReference>
<sequence length="472" mass="51582">MSITANDQSAAAVPRKGSATAPLSFLEKVGYGSGDMASQFYMGFFNIFLLYYYVDVWGVSPTGVATMFLVTKVIDAISDPAMGIIADRTDTRWGKYRPYLLWGAVPYAALGYLLFLGPDFPSAGKLIFAYVSYSLIMLGYTLINVPYSALLAVISPVSAERTKATQYRFVMASMGTIIIGATAKPLVDWIGGGDELLGFRGAVLVFATLTVILFLFTFFTTTERVRPKKHDTSIKEDLTVLRNNTSWIILALCSILIVVGLVARISSTAFFTKYNMSLGTEKTLWWMDSTTLIITGGFVAQLLGALVTPSLLKWADKRQLMIGSNLLFAASIFATYMIPPTMFMPTMLLYAVGIFAFGIIITLVFSMYTDCAEYGEWVSGHNSAGLTVSASMFALKFGSAVGSAVPGFVLGYYGFVKDQQQTEQALSGIGMMWNIIPAFFFLGAAILMVFYRLDGPTMDKVEADLLQRRGEA</sequence>
<evidence type="ECO:0000256" key="2">
    <source>
        <dbReference type="SAM" id="Phobius"/>
    </source>
</evidence>
<dbReference type="RefSeq" id="WP_271886328.1">
    <property type="nucleotide sequence ID" value="NZ_CP067136.1"/>
</dbReference>
<name>A0ABY7SLA7_9RHOB</name>
<dbReference type="InterPro" id="IPR001927">
    <property type="entry name" value="Na/Gal_symport"/>
</dbReference>
<keyword evidence="4" id="KW-1185">Reference proteome</keyword>
<dbReference type="InterPro" id="IPR039672">
    <property type="entry name" value="MFS_2"/>
</dbReference>
<feature type="transmembrane region" description="Helical" evidence="2">
    <location>
        <begin position="247"/>
        <end position="265"/>
    </location>
</feature>
<organism evidence="3 4">
    <name type="scientific">Paracoccus fistulariae</name>
    <dbReference type="NCBI Taxonomy" id="658446"/>
    <lineage>
        <taxon>Bacteria</taxon>
        <taxon>Pseudomonadati</taxon>
        <taxon>Pseudomonadota</taxon>
        <taxon>Alphaproteobacteria</taxon>
        <taxon>Rhodobacterales</taxon>
        <taxon>Paracoccaceae</taxon>
        <taxon>Paracoccus</taxon>
    </lineage>
</organism>
<evidence type="ECO:0000256" key="1">
    <source>
        <dbReference type="ARBA" id="ARBA00009617"/>
    </source>
</evidence>
<dbReference type="SUPFAM" id="SSF103473">
    <property type="entry name" value="MFS general substrate transporter"/>
    <property type="match status" value="1"/>
</dbReference>
<keyword evidence="2" id="KW-0812">Transmembrane</keyword>
<dbReference type="PANTHER" id="PTHR11328:SF24">
    <property type="entry name" value="MAJOR FACILITATOR SUPERFAMILY (MFS) PROFILE DOMAIN-CONTAINING PROTEIN"/>
    <property type="match status" value="1"/>
</dbReference>
<feature type="transmembrane region" description="Helical" evidence="2">
    <location>
        <begin position="199"/>
        <end position="219"/>
    </location>
</feature>